<dbReference type="PANTHER" id="PTHR43267">
    <property type="entry name" value="TRNA THREONYLCARBAMOYLADENOSINE DEHYDRATASE"/>
    <property type="match status" value="1"/>
</dbReference>
<protein>
    <submittedName>
        <fullName evidence="2">tRNA threonylcarbamoyladenosine dehydratase</fullName>
    </submittedName>
</protein>
<sequence length="262" mass="29172">MQNQFSRTQLLLGKEAIETLTESRVAVFGIGGVGGYTVEVLARSGVGQLDVFDDDKVCLTNVNRQIYALLSTVGKYKVDVAEERIHDINKKCIVNKYQMFYLPQNADTIDLSKFDYVVDCIDTVSAKLELIKRCHKLNIPIISCMGAANKLDATAFKIADINKTKMDPLAKVIRKKLKQLNIPKLKVVYSEEQPLTPIDDPNISCRFHCICPDKDMRKCTERRTIPASNAWVPAAAGLIIGGEVIKDIIKKAGTLRLNGDEK</sequence>
<accession>A0ABN6EN04</accession>
<reference evidence="2 3" key="1">
    <citation type="journal article" date="2022" name="Int. J. Syst. Evol. Microbiol.">
        <title>Prevotella herbatica sp. nov., a plant polysaccharide-decomposing anaerobic bacterium isolated from a methanogenic reactor.</title>
        <authorList>
            <person name="Uek A."/>
            <person name="Tonouchi A."/>
            <person name="Kaku N."/>
            <person name="Ueki K."/>
        </authorList>
    </citation>
    <scope>NUCLEOTIDE SEQUENCE [LARGE SCALE GENOMIC DNA]</scope>
    <source>
        <strain evidence="2 3">WR041</strain>
    </source>
</reference>
<keyword evidence="3" id="KW-1185">Reference proteome</keyword>
<dbReference type="RefSeq" id="WP_207154068.1">
    <property type="nucleotide sequence ID" value="NZ_AP024484.1"/>
</dbReference>
<evidence type="ECO:0000259" key="1">
    <source>
        <dbReference type="Pfam" id="PF00899"/>
    </source>
</evidence>
<proteinExistence type="predicted"/>
<name>A0ABN6EN04_9BACT</name>
<dbReference type="EMBL" id="AP024484">
    <property type="protein sequence ID" value="BCS86479.1"/>
    <property type="molecule type" value="Genomic_DNA"/>
</dbReference>
<dbReference type="InterPro" id="IPR045886">
    <property type="entry name" value="ThiF/MoeB/HesA"/>
</dbReference>
<dbReference type="Gene3D" id="3.40.50.720">
    <property type="entry name" value="NAD(P)-binding Rossmann-like Domain"/>
    <property type="match status" value="1"/>
</dbReference>
<dbReference type="Proteomes" id="UP001319045">
    <property type="component" value="Chromosome"/>
</dbReference>
<organism evidence="2 3">
    <name type="scientific">Prevotella herbatica</name>
    <dbReference type="NCBI Taxonomy" id="2801997"/>
    <lineage>
        <taxon>Bacteria</taxon>
        <taxon>Pseudomonadati</taxon>
        <taxon>Bacteroidota</taxon>
        <taxon>Bacteroidia</taxon>
        <taxon>Bacteroidales</taxon>
        <taxon>Prevotellaceae</taxon>
        <taxon>Prevotella</taxon>
    </lineage>
</organism>
<evidence type="ECO:0000313" key="3">
    <source>
        <dbReference type="Proteomes" id="UP001319045"/>
    </source>
</evidence>
<gene>
    <name evidence="2" type="ORF">prwr041_23720</name>
</gene>
<dbReference type="SUPFAM" id="SSF69572">
    <property type="entry name" value="Activating enzymes of the ubiquitin-like proteins"/>
    <property type="match status" value="1"/>
</dbReference>
<dbReference type="InterPro" id="IPR035985">
    <property type="entry name" value="Ubiquitin-activating_enz"/>
</dbReference>
<dbReference type="Pfam" id="PF00899">
    <property type="entry name" value="ThiF"/>
    <property type="match status" value="1"/>
</dbReference>
<dbReference type="CDD" id="cd00755">
    <property type="entry name" value="YgdL_like"/>
    <property type="match status" value="1"/>
</dbReference>
<dbReference type="PANTHER" id="PTHR43267:SF1">
    <property type="entry name" value="TRNA THREONYLCARBAMOYLADENOSINE DEHYDRATASE"/>
    <property type="match status" value="1"/>
</dbReference>
<feature type="domain" description="THIF-type NAD/FAD binding fold" evidence="1">
    <location>
        <begin position="11"/>
        <end position="251"/>
    </location>
</feature>
<dbReference type="InterPro" id="IPR000594">
    <property type="entry name" value="ThiF_NAD_FAD-bd"/>
</dbReference>
<evidence type="ECO:0000313" key="2">
    <source>
        <dbReference type="EMBL" id="BCS86479.1"/>
    </source>
</evidence>